<dbReference type="EMBL" id="ABEU02000003">
    <property type="protein sequence ID" value="PNR58561.1"/>
    <property type="molecule type" value="Genomic_DNA"/>
</dbReference>
<sequence length="84" mass="9583">MHDFSDRTTKVAKDYNKAGRIDVYLVGWTHGGGRCRLRSRMRPDGIISRIHPGGVDLELQRRSIIYCTLQIIDSSITCGAFMWL</sequence>
<evidence type="ECO:0000313" key="2">
    <source>
        <dbReference type="EnsemblPlants" id="PAC:32944489.CDS.1"/>
    </source>
</evidence>
<reference evidence="1 3" key="1">
    <citation type="journal article" date="2008" name="Science">
        <title>The Physcomitrella genome reveals evolutionary insights into the conquest of land by plants.</title>
        <authorList>
            <person name="Rensing S."/>
            <person name="Lang D."/>
            <person name="Zimmer A."/>
            <person name="Terry A."/>
            <person name="Salamov A."/>
            <person name="Shapiro H."/>
            <person name="Nishiyama T."/>
            <person name="Perroud P.-F."/>
            <person name="Lindquist E."/>
            <person name="Kamisugi Y."/>
            <person name="Tanahashi T."/>
            <person name="Sakakibara K."/>
            <person name="Fujita T."/>
            <person name="Oishi K."/>
            <person name="Shin-I T."/>
            <person name="Kuroki Y."/>
            <person name="Toyoda A."/>
            <person name="Suzuki Y."/>
            <person name="Hashimoto A."/>
            <person name="Yamaguchi K."/>
            <person name="Sugano A."/>
            <person name="Kohara Y."/>
            <person name="Fujiyama A."/>
            <person name="Anterola A."/>
            <person name="Aoki S."/>
            <person name="Ashton N."/>
            <person name="Barbazuk W.B."/>
            <person name="Barker E."/>
            <person name="Bennetzen J."/>
            <person name="Bezanilla M."/>
            <person name="Blankenship R."/>
            <person name="Cho S.H."/>
            <person name="Dutcher S."/>
            <person name="Estelle M."/>
            <person name="Fawcett J.A."/>
            <person name="Gundlach H."/>
            <person name="Hanada K."/>
            <person name="Heyl A."/>
            <person name="Hicks K.A."/>
            <person name="Hugh J."/>
            <person name="Lohr M."/>
            <person name="Mayer K."/>
            <person name="Melkozernov A."/>
            <person name="Murata T."/>
            <person name="Nelson D."/>
            <person name="Pils B."/>
            <person name="Prigge M."/>
            <person name="Reiss B."/>
            <person name="Renner T."/>
            <person name="Rombauts S."/>
            <person name="Rushton P."/>
            <person name="Sanderfoot A."/>
            <person name="Schween G."/>
            <person name="Shiu S.-H."/>
            <person name="Stueber K."/>
            <person name="Theodoulou F.L."/>
            <person name="Tu H."/>
            <person name="Van de Peer Y."/>
            <person name="Verrier P.J."/>
            <person name="Waters E."/>
            <person name="Wood A."/>
            <person name="Yang L."/>
            <person name="Cove D."/>
            <person name="Cuming A."/>
            <person name="Hasebe M."/>
            <person name="Lucas S."/>
            <person name="Mishler D.B."/>
            <person name="Reski R."/>
            <person name="Grigoriev I."/>
            <person name="Quatrano R.S."/>
            <person name="Boore J.L."/>
        </authorList>
    </citation>
    <scope>NUCLEOTIDE SEQUENCE [LARGE SCALE GENOMIC DNA]</scope>
    <source>
        <strain evidence="2 3">cv. Gransden 2004</strain>
    </source>
</reference>
<reference evidence="2" key="3">
    <citation type="submission" date="2020-12" db="UniProtKB">
        <authorList>
            <consortium name="EnsemblPlants"/>
        </authorList>
    </citation>
    <scope>IDENTIFICATION</scope>
</reference>
<gene>
    <name evidence="1" type="ORF">PHYPA_005556</name>
</gene>
<keyword evidence="3" id="KW-1185">Reference proteome</keyword>
<dbReference type="AlphaFoldDB" id="A0A2K1KXR8"/>
<dbReference type="Proteomes" id="UP000006727">
    <property type="component" value="Chromosome 3"/>
</dbReference>
<evidence type="ECO:0000313" key="1">
    <source>
        <dbReference type="EMBL" id="PNR58561.1"/>
    </source>
</evidence>
<accession>A0A2K1KXR8</accession>
<reference evidence="1 3" key="2">
    <citation type="journal article" date="2018" name="Plant J.">
        <title>The Physcomitrella patens chromosome-scale assembly reveals moss genome structure and evolution.</title>
        <authorList>
            <person name="Lang D."/>
            <person name="Ullrich K.K."/>
            <person name="Murat F."/>
            <person name="Fuchs J."/>
            <person name="Jenkins J."/>
            <person name="Haas F.B."/>
            <person name="Piednoel M."/>
            <person name="Gundlach H."/>
            <person name="Van Bel M."/>
            <person name="Meyberg R."/>
            <person name="Vives C."/>
            <person name="Morata J."/>
            <person name="Symeonidi A."/>
            <person name="Hiss M."/>
            <person name="Muchero W."/>
            <person name="Kamisugi Y."/>
            <person name="Saleh O."/>
            <person name="Blanc G."/>
            <person name="Decker E.L."/>
            <person name="van Gessel N."/>
            <person name="Grimwood J."/>
            <person name="Hayes R.D."/>
            <person name="Graham S.W."/>
            <person name="Gunter L.E."/>
            <person name="McDaniel S.F."/>
            <person name="Hoernstein S.N.W."/>
            <person name="Larsson A."/>
            <person name="Li F.W."/>
            <person name="Perroud P.F."/>
            <person name="Phillips J."/>
            <person name="Ranjan P."/>
            <person name="Rokshar D.S."/>
            <person name="Rothfels C.J."/>
            <person name="Schneider L."/>
            <person name="Shu S."/>
            <person name="Stevenson D.W."/>
            <person name="Thummler F."/>
            <person name="Tillich M."/>
            <person name="Villarreal Aguilar J.C."/>
            <person name="Widiez T."/>
            <person name="Wong G.K."/>
            <person name="Wymore A."/>
            <person name="Zhang Y."/>
            <person name="Zimmer A.D."/>
            <person name="Quatrano R.S."/>
            <person name="Mayer K.F.X."/>
            <person name="Goodstein D."/>
            <person name="Casacuberta J.M."/>
            <person name="Vandepoele K."/>
            <person name="Reski R."/>
            <person name="Cuming A.C."/>
            <person name="Tuskan G.A."/>
            <person name="Maumus F."/>
            <person name="Salse J."/>
            <person name="Schmutz J."/>
            <person name="Rensing S.A."/>
        </authorList>
    </citation>
    <scope>NUCLEOTIDE SEQUENCE [LARGE SCALE GENOMIC DNA]</scope>
    <source>
        <strain evidence="2 3">cv. Gransden 2004</strain>
    </source>
</reference>
<organism evidence="1">
    <name type="scientific">Physcomitrium patens</name>
    <name type="common">Spreading-leaved earth moss</name>
    <name type="synonym">Physcomitrella patens</name>
    <dbReference type="NCBI Taxonomy" id="3218"/>
    <lineage>
        <taxon>Eukaryota</taxon>
        <taxon>Viridiplantae</taxon>
        <taxon>Streptophyta</taxon>
        <taxon>Embryophyta</taxon>
        <taxon>Bryophyta</taxon>
        <taxon>Bryophytina</taxon>
        <taxon>Bryopsida</taxon>
        <taxon>Funariidae</taxon>
        <taxon>Funariales</taxon>
        <taxon>Funariaceae</taxon>
        <taxon>Physcomitrium</taxon>
    </lineage>
</organism>
<protein>
    <submittedName>
        <fullName evidence="1 2">Uncharacterized protein</fullName>
    </submittedName>
</protein>
<dbReference type="PaxDb" id="3218-PP1S96_261V6.1"/>
<dbReference type="EnsemblPlants" id="Pp3c3_38220V3.1">
    <property type="protein sequence ID" value="PAC:32944489.CDS.1"/>
    <property type="gene ID" value="Pp3c3_38220"/>
</dbReference>
<proteinExistence type="predicted"/>
<dbReference type="InParanoid" id="A0A2K1KXR8"/>
<evidence type="ECO:0000313" key="3">
    <source>
        <dbReference type="Proteomes" id="UP000006727"/>
    </source>
</evidence>
<dbReference type="Gramene" id="Pp3c3_38220V3.1">
    <property type="protein sequence ID" value="PAC:32944489.CDS.1"/>
    <property type="gene ID" value="Pp3c3_38220"/>
</dbReference>
<name>A0A2K1KXR8_PHYPA</name>